<dbReference type="AlphaFoldDB" id="A0A914BMT9"/>
<evidence type="ECO:0000256" key="2">
    <source>
        <dbReference type="ARBA" id="ARBA00023125"/>
    </source>
</evidence>
<name>A0A914BMT9_PATMI</name>
<dbReference type="InterPro" id="IPR007889">
    <property type="entry name" value="HTH_Psq"/>
</dbReference>
<dbReference type="GO" id="GO:0003677">
    <property type="term" value="F:DNA binding"/>
    <property type="evidence" value="ECO:0007669"/>
    <property type="project" value="UniProtKB-KW"/>
</dbReference>
<accession>A0A914BMT9</accession>
<dbReference type="EnsemblMetazoa" id="XM_038221511.1">
    <property type="protein sequence ID" value="XP_038077439.1"/>
    <property type="gene ID" value="LOC119745274"/>
</dbReference>
<dbReference type="OMA" id="LRNTECH"/>
<protein>
    <recommendedName>
        <fullName evidence="5">HTH CENPB-type domain-containing protein</fullName>
    </recommendedName>
</protein>
<keyword evidence="7" id="KW-1185">Reference proteome</keyword>
<sequence length="646" mass="72052">MGKHRTDLPLEKKIYVIRQSESGMSARKLAKELGVGKTQIGNIIRRKAEYLSMYNSGNASLGVMRRKFRKTGNEAVNRVVYEWFRIAKSKNLPLTGPIIQAKALSFAEQLGNTTFTASNGWLASFRKRHQIVSLISTAGYTGTTGSTASATNANVTRAFCPTLPNPVIPVLNTAQTRESLQSTCTRSVSNTLINPTSNNTITSTNPITCIPTSKTNIPDIMPDVGSVQSEVNLNQFSGIYGDYKPEDVWTMGEAGLYFQALPVGCTADLKSEMCQGGSLAEERLTLLLCCSMMGEKEKPVLIGKSYWPRCFKNLDLNSLPVAWCSNNHAWMTSQIFENWVQELDKKMRQQQRKIVLCLRNTECHPQVPLSNIKLHFFPPDAPANVEPLQRGIFKAVKAGYRKIVLQHLTTASYQISVLEAAYWIGKAWQELTPERVKKCFLACGFQNIRSAVTAKDPTQSTTDELSDQEAERMMSNFAEGQEWRIYVTFDDELATHNTAQGNWEQRLVNDLFVEETLGSASESYDEECEDGDSASTAMAKDVSLQQVMQCLDRCREYALQKGDSYVMSNVMDLYMHLCKKTCETQTRQELLSEFLANKEHRGVQSETVEEGANAPPSSIPAIIPLTSPLFKNMGQTPSRNMSMASN</sequence>
<dbReference type="Pfam" id="PF04218">
    <property type="entry name" value="CENP-B_N"/>
    <property type="match status" value="1"/>
</dbReference>
<dbReference type="InterPro" id="IPR004875">
    <property type="entry name" value="DDE_SF_endonuclease_dom"/>
</dbReference>
<dbReference type="Pfam" id="PF03184">
    <property type="entry name" value="DDE_1"/>
    <property type="match status" value="1"/>
</dbReference>
<evidence type="ECO:0000256" key="4">
    <source>
        <dbReference type="SAM" id="MobiDB-lite"/>
    </source>
</evidence>
<dbReference type="SMART" id="SM00674">
    <property type="entry name" value="CENPB"/>
    <property type="match status" value="1"/>
</dbReference>
<dbReference type="GeneID" id="119745274"/>
<dbReference type="InterPro" id="IPR006600">
    <property type="entry name" value="HTH_CenpB_DNA-bd_dom"/>
</dbReference>
<evidence type="ECO:0000313" key="7">
    <source>
        <dbReference type="Proteomes" id="UP000887568"/>
    </source>
</evidence>
<comment type="subcellular location">
    <subcellularLocation>
        <location evidence="1">Nucleus</location>
    </subcellularLocation>
</comment>
<evidence type="ECO:0000256" key="3">
    <source>
        <dbReference type="ARBA" id="ARBA00023242"/>
    </source>
</evidence>
<evidence type="ECO:0000313" key="6">
    <source>
        <dbReference type="EnsemblMetazoa" id="XP_038077439.1"/>
    </source>
</evidence>
<evidence type="ECO:0000256" key="1">
    <source>
        <dbReference type="ARBA" id="ARBA00004123"/>
    </source>
</evidence>
<dbReference type="PANTHER" id="PTHR19303:SF73">
    <property type="entry name" value="PROTEIN PDC2"/>
    <property type="match status" value="1"/>
</dbReference>
<dbReference type="Gene3D" id="1.10.10.60">
    <property type="entry name" value="Homeodomain-like"/>
    <property type="match status" value="2"/>
</dbReference>
<dbReference type="PANTHER" id="PTHR19303">
    <property type="entry name" value="TRANSPOSON"/>
    <property type="match status" value="1"/>
</dbReference>
<dbReference type="SUPFAM" id="SSF46689">
    <property type="entry name" value="Homeodomain-like"/>
    <property type="match status" value="2"/>
</dbReference>
<dbReference type="GO" id="GO:0005634">
    <property type="term" value="C:nucleus"/>
    <property type="evidence" value="ECO:0007669"/>
    <property type="project" value="UniProtKB-SubCell"/>
</dbReference>
<dbReference type="InterPro" id="IPR050863">
    <property type="entry name" value="CenT-Element_Derived"/>
</dbReference>
<dbReference type="Proteomes" id="UP000887568">
    <property type="component" value="Unplaced"/>
</dbReference>
<dbReference type="InterPro" id="IPR009057">
    <property type="entry name" value="Homeodomain-like_sf"/>
</dbReference>
<feature type="region of interest" description="Disordered" evidence="4">
    <location>
        <begin position="601"/>
        <end position="620"/>
    </location>
</feature>
<organism evidence="6 7">
    <name type="scientific">Patiria miniata</name>
    <name type="common">Bat star</name>
    <name type="synonym">Asterina miniata</name>
    <dbReference type="NCBI Taxonomy" id="46514"/>
    <lineage>
        <taxon>Eukaryota</taxon>
        <taxon>Metazoa</taxon>
        <taxon>Echinodermata</taxon>
        <taxon>Eleutherozoa</taxon>
        <taxon>Asterozoa</taxon>
        <taxon>Asteroidea</taxon>
        <taxon>Valvatacea</taxon>
        <taxon>Valvatida</taxon>
        <taxon>Asterinidae</taxon>
        <taxon>Patiria</taxon>
    </lineage>
</organism>
<feature type="domain" description="HTH CENPB-type" evidence="5">
    <location>
        <begin position="64"/>
        <end position="135"/>
    </location>
</feature>
<dbReference type="RefSeq" id="XP_038077439.1">
    <property type="nucleotide sequence ID" value="XM_038221511.1"/>
</dbReference>
<keyword evidence="3" id="KW-0539">Nucleus</keyword>
<dbReference type="OrthoDB" id="9909311at2759"/>
<keyword evidence="2" id="KW-0238">DNA-binding</keyword>
<dbReference type="PROSITE" id="PS51253">
    <property type="entry name" value="HTH_CENPB"/>
    <property type="match status" value="1"/>
</dbReference>
<evidence type="ECO:0000259" key="5">
    <source>
        <dbReference type="PROSITE" id="PS51253"/>
    </source>
</evidence>
<reference evidence="6" key="1">
    <citation type="submission" date="2022-11" db="UniProtKB">
        <authorList>
            <consortium name="EnsemblMetazoa"/>
        </authorList>
    </citation>
    <scope>IDENTIFICATION</scope>
</reference>
<dbReference type="Pfam" id="PF03221">
    <property type="entry name" value="HTH_Tnp_Tc5"/>
    <property type="match status" value="1"/>
</dbReference>
<proteinExistence type="predicted"/>